<dbReference type="PROSITE" id="PS00216">
    <property type="entry name" value="SUGAR_TRANSPORT_1"/>
    <property type="match status" value="1"/>
</dbReference>
<feature type="transmembrane region" description="Helical" evidence="9">
    <location>
        <begin position="379"/>
        <end position="399"/>
    </location>
</feature>
<evidence type="ECO:0000256" key="4">
    <source>
        <dbReference type="ARBA" id="ARBA00022692"/>
    </source>
</evidence>
<dbReference type="PROSITE" id="PS50850">
    <property type="entry name" value="MFS"/>
    <property type="match status" value="1"/>
</dbReference>
<evidence type="ECO:0000256" key="3">
    <source>
        <dbReference type="ARBA" id="ARBA00022448"/>
    </source>
</evidence>
<dbReference type="PANTHER" id="PTHR48022:SF20">
    <property type="entry name" value="MAJOR FACILITATOR SUPERFAMILY (MFS) PROFILE DOMAIN-CONTAINING PROTEIN-RELATED"/>
    <property type="match status" value="1"/>
</dbReference>
<dbReference type="FunFam" id="1.20.1250.20:FF:000026">
    <property type="entry name" value="MFS quinate transporter QutD"/>
    <property type="match status" value="1"/>
</dbReference>
<name>A0A286UA29_9AGAM</name>
<dbReference type="NCBIfam" id="TIGR00879">
    <property type="entry name" value="SP"/>
    <property type="match status" value="1"/>
</dbReference>
<dbReference type="InterPro" id="IPR005829">
    <property type="entry name" value="Sugar_transporter_CS"/>
</dbReference>
<dbReference type="Pfam" id="PF00083">
    <property type="entry name" value="Sugar_tr"/>
    <property type="match status" value="1"/>
</dbReference>
<keyword evidence="6 9" id="KW-0472">Membrane</keyword>
<dbReference type="GO" id="GO:0016020">
    <property type="term" value="C:membrane"/>
    <property type="evidence" value="ECO:0007669"/>
    <property type="project" value="UniProtKB-SubCell"/>
</dbReference>
<evidence type="ECO:0000256" key="5">
    <source>
        <dbReference type="ARBA" id="ARBA00022989"/>
    </source>
</evidence>
<dbReference type="OrthoDB" id="8120565at2759"/>
<dbReference type="SUPFAM" id="SSF103473">
    <property type="entry name" value="MFS general substrate transporter"/>
    <property type="match status" value="1"/>
</dbReference>
<keyword evidence="12" id="KW-1185">Reference proteome</keyword>
<evidence type="ECO:0000256" key="9">
    <source>
        <dbReference type="SAM" id="Phobius"/>
    </source>
</evidence>
<comment type="subcellular location">
    <subcellularLocation>
        <location evidence="1">Membrane</location>
        <topology evidence="1">Multi-pass membrane protein</topology>
    </subcellularLocation>
</comment>
<organism evidence="11 12">
    <name type="scientific">Pyrrhoderma noxium</name>
    <dbReference type="NCBI Taxonomy" id="2282107"/>
    <lineage>
        <taxon>Eukaryota</taxon>
        <taxon>Fungi</taxon>
        <taxon>Dikarya</taxon>
        <taxon>Basidiomycota</taxon>
        <taxon>Agaricomycotina</taxon>
        <taxon>Agaricomycetes</taxon>
        <taxon>Hymenochaetales</taxon>
        <taxon>Hymenochaetaceae</taxon>
        <taxon>Pyrrhoderma</taxon>
    </lineage>
</organism>
<dbReference type="PANTHER" id="PTHR48022">
    <property type="entry name" value="PLASTIDIC GLUCOSE TRANSPORTER 4"/>
    <property type="match status" value="1"/>
</dbReference>
<keyword evidence="5 9" id="KW-1133">Transmembrane helix</keyword>
<dbReference type="Gene3D" id="1.20.1250.20">
    <property type="entry name" value="MFS general substrate transporter like domains"/>
    <property type="match status" value="1"/>
</dbReference>
<feature type="transmembrane region" description="Helical" evidence="9">
    <location>
        <begin position="109"/>
        <end position="129"/>
    </location>
</feature>
<evidence type="ECO:0000313" key="12">
    <source>
        <dbReference type="Proteomes" id="UP000217199"/>
    </source>
</evidence>
<dbReference type="InParanoid" id="A0A286UA29"/>
<feature type="transmembrane region" description="Helical" evidence="9">
    <location>
        <begin position="59"/>
        <end position="79"/>
    </location>
</feature>
<feature type="transmembrane region" description="Helical" evidence="9">
    <location>
        <begin position="233"/>
        <end position="255"/>
    </location>
</feature>
<feature type="transmembrane region" description="Helical" evidence="9">
    <location>
        <begin position="440"/>
        <end position="465"/>
    </location>
</feature>
<comment type="catalytic activity">
    <reaction evidence="7">
        <text>myo-inositol(out) + H(+)(out) = myo-inositol(in) + H(+)(in)</text>
        <dbReference type="Rhea" id="RHEA:60364"/>
        <dbReference type="ChEBI" id="CHEBI:15378"/>
        <dbReference type="ChEBI" id="CHEBI:17268"/>
    </reaction>
</comment>
<sequence length="598" mass="65231">MVPSSCPLSPTSIARGQLSEALTVRMAITQMTSSTEASHRRKALAGQSGWAGLVENRRIFAIAVFASLGGFLPALGTSYNQGVFSSVLSMTSFKARMGKTATDSDSKGWLVAILELGAWFGVLCTGYLADKLSRKYTIVLAVIIFCIGVIVQTSAFHPSSIFGGRFVTGLGVGSLSMAVPLYNAELAPPEVRGSLVALQQLAITFGIMISFWIDYGTNFIGGTGETQHEAAWRIPLALQLVPALILGFGILFMPFSPRWLVNQGRDEEALQVLSSARKLAPDSELVQIEFLEIKAQYLFEKETSEIKFPQFQDDSWTSNFKLGLYDYLSLLRSRTLLLRVAVGTLTMFFQQWTGVNAILYYAPSIFQSLGLTGNTTSLLATGVVGIVMFLATIPAVIWIDNWGRKPVLVSGAFLMGSCHLIVAVLTGLYQDSWSSHTASGWAACALVWVFAIGFGYSWGPCAWILAAEIWPLSVRGKGVSISASSNWMNNFIGEIIKRLIGQVTPTMLEKLRFGTFIFFGAFSFAGGLFVFFFVPETKGLTLEEMDEVFGDATQSSVVDQERLLTIHKRIGLDAYLRGIAHGDDPKHSTEKVEIVHNA</sequence>
<dbReference type="InterPro" id="IPR003663">
    <property type="entry name" value="Sugar/inositol_transpt"/>
</dbReference>
<dbReference type="InterPro" id="IPR020846">
    <property type="entry name" value="MFS_dom"/>
</dbReference>
<dbReference type="PROSITE" id="PS00217">
    <property type="entry name" value="SUGAR_TRANSPORT_2"/>
    <property type="match status" value="1"/>
</dbReference>
<keyword evidence="4 9" id="KW-0812">Transmembrane</keyword>
<dbReference type="PRINTS" id="PR00171">
    <property type="entry name" value="SUGRTRNSPORT"/>
</dbReference>
<feature type="transmembrane region" description="Helical" evidence="9">
    <location>
        <begin position="136"/>
        <end position="156"/>
    </location>
</feature>
<evidence type="ECO:0000256" key="1">
    <source>
        <dbReference type="ARBA" id="ARBA00004141"/>
    </source>
</evidence>
<accession>A0A286UA29</accession>
<proteinExistence type="inferred from homology"/>
<evidence type="ECO:0000313" key="11">
    <source>
        <dbReference type="EMBL" id="PAV16419.1"/>
    </source>
</evidence>
<dbReference type="STRING" id="2282107.A0A286UA29"/>
<dbReference type="InterPro" id="IPR050360">
    <property type="entry name" value="MFS_Sugar_Transporters"/>
</dbReference>
<feature type="transmembrane region" description="Helical" evidence="9">
    <location>
        <begin position="513"/>
        <end position="534"/>
    </location>
</feature>
<evidence type="ECO:0000256" key="8">
    <source>
        <dbReference type="RuleBase" id="RU003346"/>
    </source>
</evidence>
<reference evidence="11 12" key="1">
    <citation type="journal article" date="2017" name="Mol. Ecol.">
        <title>Comparative and population genomic landscape of Phellinus noxius: A hypervariable fungus causing root rot in trees.</title>
        <authorList>
            <person name="Chung C.L."/>
            <person name="Lee T.J."/>
            <person name="Akiba M."/>
            <person name="Lee H.H."/>
            <person name="Kuo T.H."/>
            <person name="Liu D."/>
            <person name="Ke H.M."/>
            <person name="Yokoi T."/>
            <person name="Roa M.B."/>
            <person name="Lu M.J."/>
            <person name="Chang Y.Y."/>
            <person name="Ann P.J."/>
            <person name="Tsai J.N."/>
            <person name="Chen C.Y."/>
            <person name="Tzean S.S."/>
            <person name="Ota Y."/>
            <person name="Hattori T."/>
            <person name="Sahashi N."/>
            <person name="Liou R.F."/>
            <person name="Kikuchi T."/>
            <person name="Tsai I.J."/>
        </authorList>
    </citation>
    <scope>NUCLEOTIDE SEQUENCE [LARGE SCALE GENOMIC DNA]</scope>
    <source>
        <strain evidence="11 12">FFPRI411160</strain>
    </source>
</reference>
<gene>
    <name evidence="11" type="ORF">PNOK_0803900</name>
</gene>
<feature type="transmembrane region" description="Helical" evidence="9">
    <location>
        <begin position="406"/>
        <end position="428"/>
    </location>
</feature>
<feature type="domain" description="Major facilitator superfamily (MFS) profile" evidence="10">
    <location>
        <begin position="62"/>
        <end position="538"/>
    </location>
</feature>
<feature type="transmembrane region" description="Helical" evidence="9">
    <location>
        <begin position="194"/>
        <end position="213"/>
    </location>
</feature>
<keyword evidence="3 8" id="KW-0813">Transport</keyword>
<feature type="transmembrane region" description="Helical" evidence="9">
    <location>
        <begin position="162"/>
        <end position="182"/>
    </location>
</feature>
<dbReference type="EMBL" id="NBII01000008">
    <property type="protein sequence ID" value="PAV16419.1"/>
    <property type="molecule type" value="Genomic_DNA"/>
</dbReference>
<dbReference type="InterPro" id="IPR005828">
    <property type="entry name" value="MFS_sugar_transport-like"/>
</dbReference>
<evidence type="ECO:0000256" key="6">
    <source>
        <dbReference type="ARBA" id="ARBA00023136"/>
    </source>
</evidence>
<evidence type="ECO:0000256" key="7">
    <source>
        <dbReference type="ARBA" id="ARBA00049119"/>
    </source>
</evidence>
<comment type="similarity">
    <text evidence="2 8">Belongs to the major facilitator superfamily. Sugar transporter (TC 2.A.1.1) family.</text>
</comment>
<dbReference type="GO" id="GO:0005351">
    <property type="term" value="F:carbohydrate:proton symporter activity"/>
    <property type="evidence" value="ECO:0007669"/>
    <property type="project" value="TreeGrafter"/>
</dbReference>
<comment type="caution">
    <text evidence="11">The sequence shown here is derived from an EMBL/GenBank/DDBJ whole genome shotgun (WGS) entry which is preliminary data.</text>
</comment>
<dbReference type="AlphaFoldDB" id="A0A286UA29"/>
<feature type="transmembrane region" description="Helical" evidence="9">
    <location>
        <begin position="336"/>
        <end position="359"/>
    </location>
</feature>
<dbReference type="Proteomes" id="UP000217199">
    <property type="component" value="Unassembled WGS sequence"/>
</dbReference>
<evidence type="ECO:0000259" key="10">
    <source>
        <dbReference type="PROSITE" id="PS50850"/>
    </source>
</evidence>
<protein>
    <submittedName>
        <fullName evidence="11">General substrate transporter</fullName>
    </submittedName>
</protein>
<evidence type="ECO:0000256" key="2">
    <source>
        <dbReference type="ARBA" id="ARBA00010992"/>
    </source>
</evidence>
<dbReference type="InterPro" id="IPR036259">
    <property type="entry name" value="MFS_trans_sf"/>
</dbReference>